<reference evidence="1" key="2">
    <citation type="journal article" date="2020" name="Nat. Commun.">
        <title>Large-scale genome sequencing of mycorrhizal fungi provides insights into the early evolution of symbiotic traits.</title>
        <authorList>
            <person name="Miyauchi S."/>
            <person name="Kiss E."/>
            <person name="Kuo A."/>
            <person name="Drula E."/>
            <person name="Kohler A."/>
            <person name="Sanchez-Garcia M."/>
            <person name="Morin E."/>
            <person name="Andreopoulos B."/>
            <person name="Barry K.W."/>
            <person name="Bonito G."/>
            <person name="Buee M."/>
            <person name="Carver A."/>
            <person name="Chen C."/>
            <person name="Cichocki N."/>
            <person name="Clum A."/>
            <person name="Culley D."/>
            <person name="Crous P.W."/>
            <person name="Fauchery L."/>
            <person name="Girlanda M."/>
            <person name="Hayes R.D."/>
            <person name="Keri Z."/>
            <person name="LaButti K."/>
            <person name="Lipzen A."/>
            <person name="Lombard V."/>
            <person name="Magnuson J."/>
            <person name="Maillard F."/>
            <person name="Murat C."/>
            <person name="Nolan M."/>
            <person name="Ohm R.A."/>
            <person name="Pangilinan J."/>
            <person name="Pereira M.F."/>
            <person name="Perotto S."/>
            <person name="Peter M."/>
            <person name="Pfister S."/>
            <person name="Riley R."/>
            <person name="Sitrit Y."/>
            <person name="Stielow J.B."/>
            <person name="Szollosi G."/>
            <person name="Zifcakova L."/>
            <person name="Stursova M."/>
            <person name="Spatafora J.W."/>
            <person name="Tedersoo L."/>
            <person name="Vaario L.M."/>
            <person name="Yamada A."/>
            <person name="Yan M."/>
            <person name="Wang P."/>
            <person name="Xu J."/>
            <person name="Bruns T."/>
            <person name="Baldrian P."/>
            <person name="Vilgalys R."/>
            <person name="Dunand C."/>
            <person name="Henrissat B."/>
            <person name="Grigoriev I.V."/>
            <person name="Hibbett D."/>
            <person name="Nagy L.G."/>
            <person name="Martin F.M."/>
        </authorList>
    </citation>
    <scope>NUCLEOTIDE SEQUENCE</scope>
    <source>
        <strain evidence="1">P2</strain>
    </source>
</reference>
<evidence type="ECO:0000313" key="2">
    <source>
        <dbReference type="Proteomes" id="UP000886501"/>
    </source>
</evidence>
<comment type="caution">
    <text evidence="1">The sequence shown here is derived from an EMBL/GenBank/DDBJ whole genome shotgun (WGS) entry which is preliminary data.</text>
</comment>
<dbReference type="Proteomes" id="UP000886501">
    <property type="component" value="Unassembled WGS sequence"/>
</dbReference>
<accession>A0ACB6YXR6</accession>
<evidence type="ECO:0000313" key="1">
    <source>
        <dbReference type="EMBL" id="KAF9642077.1"/>
    </source>
</evidence>
<dbReference type="EMBL" id="MU118713">
    <property type="protein sequence ID" value="KAF9642077.1"/>
    <property type="molecule type" value="Genomic_DNA"/>
</dbReference>
<proteinExistence type="predicted"/>
<keyword evidence="2" id="KW-1185">Reference proteome</keyword>
<name>A0ACB6YXR6_THEGA</name>
<protein>
    <submittedName>
        <fullName evidence="1">Uncharacterized protein</fullName>
    </submittedName>
</protein>
<sequence>MPLLHTDIINRTSSSVFNSIPPAGGDCSDLGNYVPRSSCSGFAYWTPAGNCPVAFSSYGPNALKGDQ</sequence>
<organism evidence="1 2">
    <name type="scientific">Thelephora ganbajun</name>
    <name type="common">Ganba fungus</name>
    <dbReference type="NCBI Taxonomy" id="370292"/>
    <lineage>
        <taxon>Eukaryota</taxon>
        <taxon>Fungi</taxon>
        <taxon>Dikarya</taxon>
        <taxon>Basidiomycota</taxon>
        <taxon>Agaricomycotina</taxon>
        <taxon>Agaricomycetes</taxon>
        <taxon>Thelephorales</taxon>
        <taxon>Thelephoraceae</taxon>
        <taxon>Thelephora</taxon>
    </lineage>
</organism>
<reference evidence="1" key="1">
    <citation type="submission" date="2019-10" db="EMBL/GenBank/DDBJ databases">
        <authorList>
            <consortium name="DOE Joint Genome Institute"/>
            <person name="Kuo A."/>
            <person name="Miyauchi S."/>
            <person name="Kiss E."/>
            <person name="Drula E."/>
            <person name="Kohler A."/>
            <person name="Sanchez-Garcia M."/>
            <person name="Andreopoulos B."/>
            <person name="Barry K.W."/>
            <person name="Bonito G."/>
            <person name="Buee M."/>
            <person name="Carver A."/>
            <person name="Chen C."/>
            <person name="Cichocki N."/>
            <person name="Clum A."/>
            <person name="Culley D."/>
            <person name="Crous P.W."/>
            <person name="Fauchery L."/>
            <person name="Girlanda M."/>
            <person name="Hayes R."/>
            <person name="Keri Z."/>
            <person name="Labutti K."/>
            <person name="Lipzen A."/>
            <person name="Lombard V."/>
            <person name="Magnuson J."/>
            <person name="Maillard F."/>
            <person name="Morin E."/>
            <person name="Murat C."/>
            <person name="Nolan M."/>
            <person name="Ohm R."/>
            <person name="Pangilinan J."/>
            <person name="Pereira M."/>
            <person name="Perotto S."/>
            <person name="Peter M."/>
            <person name="Riley R."/>
            <person name="Sitrit Y."/>
            <person name="Stielow B."/>
            <person name="Szollosi G."/>
            <person name="Zifcakova L."/>
            <person name="Stursova M."/>
            <person name="Spatafora J.W."/>
            <person name="Tedersoo L."/>
            <person name="Vaario L.-M."/>
            <person name="Yamada A."/>
            <person name="Yan M."/>
            <person name="Wang P."/>
            <person name="Xu J."/>
            <person name="Bruns T."/>
            <person name="Baldrian P."/>
            <person name="Vilgalys R."/>
            <person name="Henrissat B."/>
            <person name="Grigoriev I.V."/>
            <person name="Hibbett D."/>
            <person name="Nagy L.G."/>
            <person name="Martin F.M."/>
        </authorList>
    </citation>
    <scope>NUCLEOTIDE SEQUENCE</scope>
    <source>
        <strain evidence="1">P2</strain>
    </source>
</reference>
<gene>
    <name evidence="1" type="ORF">BDM02DRAFT_3124889</name>
</gene>